<feature type="region of interest" description="Disordered" evidence="1">
    <location>
        <begin position="56"/>
        <end position="111"/>
    </location>
</feature>
<name>A0A699IW66_TANCI</name>
<dbReference type="EMBL" id="BKCJ010341014">
    <property type="protein sequence ID" value="GEZ91203.1"/>
    <property type="molecule type" value="Genomic_DNA"/>
</dbReference>
<feature type="compositionally biased region" description="Basic residues" evidence="1">
    <location>
        <begin position="99"/>
        <end position="111"/>
    </location>
</feature>
<feature type="non-terminal residue" evidence="2">
    <location>
        <position position="1"/>
    </location>
</feature>
<evidence type="ECO:0000256" key="1">
    <source>
        <dbReference type="SAM" id="MobiDB-lite"/>
    </source>
</evidence>
<organism evidence="2">
    <name type="scientific">Tanacetum cinerariifolium</name>
    <name type="common">Dalmatian daisy</name>
    <name type="synonym">Chrysanthemum cinerariifolium</name>
    <dbReference type="NCBI Taxonomy" id="118510"/>
    <lineage>
        <taxon>Eukaryota</taxon>
        <taxon>Viridiplantae</taxon>
        <taxon>Streptophyta</taxon>
        <taxon>Embryophyta</taxon>
        <taxon>Tracheophyta</taxon>
        <taxon>Spermatophyta</taxon>
        <taxon>Magnoliopsida</taxon>
        <taxon>eudicotyledons</taxon>
        <taxon>Gunneridae</taxon>
        <taxon>Pentapetalae</taxon>
        <taxon>asterids</taxon>
        <taxon>campanulids</taxon>
        <taxon>Asterales</taxon>
        <taxon>Asteraceae</taxon>
        <taxon>Asteroideae</taxon>
        <taxon>Anthemideae</taxon>
        <taxon>Anthemidinae</taxon>
        <taxon>Tanacetum</taxon>
    </lineage>
</organism>
<dbReference type="AlphaFoldDB" id="A0A699IW66"/>
<gene>
    <name evidence="2" type="ORF">Tci_563176</name>
</gene>
<reference evidence="2" key="1">
    <citation type="journal article" date="2019" name="Sci. Rep.">
        <title>Draft genome of Tanacetum cinerariifolium, the natural source of mosquito coil.</title>
        <authorList>
            <person name="Yamashiro T."/>
            <person name="Shiraishi A."/>
            <person name="Satake H."/>
            <person name="Nakayama K."/>
        </authorList>
    </citation>
    <scope>NUCLEOTIDE SEQUENCE</scope>
</reference>
<sequence>LVLTETGVGMPTEVGCVKCHCNGVVVSGMPANVGVIKCVDRVDEVIRNIGLSSRDISSHSAHKLQRLPSLQEMRNSKSQEERLNKATRQPKEHCFQKSPKTKRKPSDRKAV</sequence>
<proteinExistence type="predicted"/>
<comment type="caution">
    <text evidence="2">The sequence shown here is derived from an EMBL/GenBank/DDBJ whole genome shotgun (WGS) entry which is preliminary data.</text>
</comment>
<evidence type="ECO:0000313" key="2">
    <source>
        <dbReference type="EMBL" id="GEZ91203.1"/>
    </source>
</evidence>
<protein>
    <submittedName>
        <fullName evidence="2">Uncharacterized protein</fullName>
    </submittedName>
</protein>
<feature type="compositionally biased region" description="Basic and acidic residues" evidence="1">
    <location>
        <begin position="74"/>
        <end position="95"/>
    </location>
</feature>
<accession>A0A699IW66</accession>